<evidence type="ECO:0000256" key="4">
    <source>
        <dbReference type="SAM" id="MobiDB-lite"/>
    </source>
</evidence>
<protein>
    <recommendedName>
        <fullName evidence="5">Glycosyltransferase 2-like domain-containing protein</fullName>
    </recommendedName>
</protein>
<dbReference type="PANTHER" id="PTHR43179">
    <property type="entry name" value="RHAMNOSYLTRANSFERASE WBBL"/>
    <property type="match status" value="1"/>
</dbReference>
<sequence length="312" mass="33763">MYIVVIPAFLSRPHEPDQLARCASAVLSQPGVSRLVVIDDGSPLAFPTLPERAEILRQRNAGPAAARNRGVARALELGATVVLFTDVDCVPDPGWCQAMAAFLDSSGHVAAGGVTCALGRTLLDRYHDFAGSLNGRWIVPGHATLLYANTCNMAVRAGALARVRFDERFPSAAGEDFDFSHRLRALGTIGLATAAVVRHDFAYPSTLRGLPAFARQFRRYGEADPLLWEKHPELRDVPSEACAAPDVLAPAPPVDPAAYRRAATRRLRPRRLVPGVVVLKKIARWAYKRGQAAPRPWRAPAPADLAPPPPSR</sequence>
<dbReference type="Proteomes" id="UP001162891">
    <property type="component" value="Chromosome"/>
</dbReference>
<dbReference type="PANTHER" id="PTHR43179:SF12">
    <property type="entry name" value="GALACTOFURANOSYLTRANSFERASE GLFT2"/>
    <property type="match status" value="1"/>
</dbReference>
<accession>A0ABN6N1U6</accession>
<feature type="region of interest" description="Disordered" evidence="4">
    <location>
        <begin position="289"/>
        <end position="312"/>
    </location>
</feature>
<evidence type="ECO:0000313" key="6">
    <source>
        <dbReference type="EMBL" id="BDG05818.1"/>
    </source>
</evidence>
<feature type="compositionally biased region" description="Low complexity" evidence="4">
    <location>
        <begin position="292"/>
        <end position="304"/>
    </location>
</feature>
<dbReference type="InterPro" id="IPR001173">
    <property type="entry name" value="Glyco_trans_2-like"/>
</dbReference>
<comment type="similarity">
    <text evidence="1">Belongs to the glycosyltransferase 2 family.</text>
</comment>
<evidence type="ECO:0000313" key="7">
    <source>
        <dbReference type="Proteomes" id="UP001162891"/>
    </source>
</evidence>
<evidence type="ECO:0000256" key="1">
    <source>
        <dbReference type="ARBA" id="ARBA00006739"/>
    </source>
</evidence>
<organism evidence="6 7">
    <name type="scientific">Anaeromyxobacter oryzae</name>
    <dbReference type="NCBI Taxonomy" id="2918170"/>
    <lineage>
        <taxon>Bacteria</taxon>
        <taxon>Pseudomonadati</taxon>
        <taxon>Myxococcota</taxon>
        <taxon>Myxococcia</taxon>
        <taxon>Myxococcales</taxon>
        <taxon>Cystobacterineae</taxon>
        <taxon>Anaeromyxobacteraceae</taxon>
        <taxon>Anaeromyxobacter</taxon>
    </lineage>
</organism>
<name>A0ABN6N1U6_9BACT</name>
<dbReference type="RefSeq" id="WP_248354970.1">
    <property type="nucleotide sequence ID" value="NZ_AP025591.1"/>
</dbReference>
<proteinExistence type="inferred from homology"/>
<dbReference type="EMBL" id="AP025591">
    <property type="protein sequence ID" value="BDG05818.1"/>
    <property type="molecule type" value="Genomic_DNA"/>
</dbReference>
<keyword evidence="3" id="KW-0808">Transferase</keyword>
<keyword evidence="7" id="KW-1185">Reference proteome</keyword>
<evidence type="ECO:0000256" key="2">
    <source>
        <dbReference type="ARBA" id="ARBA00022676"/>
    </source>
</evidence>
<feature type="domain" description="Glycosyltransferase 2-like" evidence="5">
    <location>
        <begin position="4"/>
        <end position="146"/>
    </location>
</feature>
<dbReference type="SUPFAM" id="SSF53448">
    <property type="entry name" value="Nucleotide-diphospho-sugar transferases"/>
    <property type="match status" value="1"/>
</dbReference>
<gene>
    <name evidence="6" type="ORF">AMOR_48140</name>
</gene>
<dbReference type="Gene3D" id="3.90.550.10">
    <property type="entry name" value="Spore Coat Polysaccharide Biosynthesis Protein SpsA, Chain A"/>
    <property type="match status" value="1"/>
</dbReference>
<evidence type="ECO:0000256" key="3">
    <source>
        <dbReference type="ARBA" id="ARBA00022679"/>
    </source>
</evidence>
<dbReference type="CDD" id="cd00761">
    <property type="entry name" value="Glyco_tranf_GTA_type"/>
    <property type="match status" value="1"/>
</dbReference>
<dbReference type="InterPro" id="IPR029044">
    <property type="entry name" value="Nucleotide-diphossugar_trans"/>
</dbReference>
<reference evidence="7" key="1">
    <citation type="journal article" date="2022" name="Int. J. Syst. Evol. Microbiol.">
        <title>Anaeromyxobacter oryzae sp. nov., Anaeromyxobacter diazotrophicus sp. nov. and Anaeromyxobacter paludicola sp. nov., isolated from paddy soils.</title>
        <authorList>
            <person name="Itoh H."/>
            <person name="Xu Z."/>
            <person name="Mise K."/>
            <person name="Masuda Y."/>
            <person name="Ushijima N."/>
            <person name="Hayakawa C."/>
            <person name="Shiratori Y."/>
            <person name="Senoo K."/>
        </authorList>
    </citation>
    <scope>NUCLEOTIDE SEQUENCE [LARGE SCALE GENOMIC DNA]</scope>
    <source>
        <strain evidence="7">Red232</strain>
    </source>
</reference>
<dbReference type="Pfam" id="PF00535">
    <property type="entry name" value="Glycos_transf_2"/>
    <property type="match status" value="1"/>
</dbReference>
<keyword evidence="2" id="KW-0328">Glycosyltransferase</keyword>
<evidence type="ECO:0000259" key="5">
    <source>
        <dbReference type="Pfam" id="PF00535"/>
    </source>
</evidence>